<name>A8P6L2_COPC7</name>
<reference evidence="1 2" key="1">
    <citation type="journal article" date="2010" name="Proc. Natl. Acad. Sci. U.S.A.">
        <title>Insights into evolution of multicellular fungi from the assembled chromosomes of the mushroom Coprinopsis cinerea (Coprinus cinereus).</title>
        <authorList>
            <person name="Stajich J.E."/>
            <person name="Wilke S.K."/>
            <person name="Ahren D."/>
            <person name="Au C.H."/>
            <person name="Birren B.W."/>
            <person name="Borodovsky M."/>
            <person name="Burns C."/>
            <person name="Canback B."/>
            <person name="Casselton L.A."/>
            <person name="Cheng C.K."/>
            <person name="Deng J."/>
            <person name="Dietrich F.S."/>
            <person name="Fargo D.C."/>
            <person name="Farman M.L."/>
            <person name="Gathman A.C."/>
            <person name="Goldberg J."/>
            <person name="Guigo R."/>
            <person name="Hoegger P.J."/>
            <person name="Hooker J.B."/>
            <person name="Huggins A."/>
            <person name="James T.Y."/>
            <person name="Kamada T."/>
            <person name="Kilaru S."/>
            <person name="Kodira C."/>
            <person name="Kues U."/>
            <person name="Kupfer D."/>
            <person name="Kwan H.S."/>
            <person name="Lomsadze A."/>
            <person name="Li W."/>
            <person name="Lilly W.W."/>
            <person name="Ma L.J."/>
            <person name="Mackey A.J."/>
            <person name="Manning G."/>
            <person name="Martin F."/>
            <person name="Muraguchi H."/>
            <person name="Natvig D.O."/>
            <person name="Palmerini H."/>
            <person name="Ramesh M.A."/>
            <person name="Rehmeyer C.J."/>
            <person name="Roe B.A."/>
            <person name="Shenoy N."/>
            <person name="Stanke M."/>
            <person name="Ter-Hovhannisyan V."/>
            <person name="Tunlid A."/>
            <person name="Velagapudi R."/>
            <person name="Vision T.J."/>
            <person name="Zeng Q."/>
            <person name="Zolan M.E."/>
            <person name="Pukkila P.J."/>
        </authorList>
    </citation>
    <scope>NUCLEOTIDE SEQUENCE [LARGE SCALE GENOMIC DNA]</scope>
    <source>
        <strain evidence="2">Okayama-7 / 130 / ATCC MYA-4618 / FGSC 9003</strain>
    </source>
</reference>
<sequence>MKLSSIARIHPEPQPFFSAIEEMKDLEHLDLDVGLPTKPLSTNRITPLSHLKTLKLKGSLPECNNVMKHFAIPVSATLDLTCTIKAGDTRTIASTFGSTITSSWLASPLSDTSPPLKSIVFGGYHTIQGFFKTVDFDHSTKTEPPLKVYVNETILELSSDLLSALPLDKVETLGLFHCTAWSLLPAVSLLPHLHTICIDRLGGDDFYLYVAADPAIQHQKPRKPFTKTPITLDTVTGSLPPTTLTRFPSLTTLICRNVDFMNVIPLSDFKELLMLRAEKGRPLRSLHLEKCVRLDRQDVDELADIVDNVEWDGEFIDTYSDEESQGPECGDCGTSGCEHCDF</sequence>
<dbReference type="KEGG" id="cci:CC1G_07891"/>
<dbReference type="Proteomes" id="UP000001861">
    <property type="component" value="Unassembled WGS sequence"/>
</dbReference>
<dbReference type="RefSeq" id="XP_001839176.1">
    <property type="nucleotide sequence ID" value="XM_001839124.1"/>
</dbReference>
<dbReference type="VEuPathDB" id="FungiDB:CC1G_07891"/>
<dbReference type="OrthoDB" id="3172239at2759"/>
<dbReference type="EMBL" id="AACS02000005">
    <property type="protein sequence ID" value="EAU82609.1"/>
    <property type="molecule type" value="Genomic_DNA"/>
</dbReference>
<keyword evidence="2" id="KW-1185">Reference proteome</keyword>
<proteinExistence type="predicted"/>
<organism evidence="1 2">
    <name type="scientific">Coprinopsis cinerea (strain Okayama-7 / 130 / ATCC MYA-4618 / FGSC 9003)</name>
    <name type="common">Inky cap fungus</name>
    <name type="synonym">Hormographiella aspergillata</name>
    <dbReference type="NCBI Taxonomy" id="240176"/>
    <lineage>
        <taxon>Eukaryota</taxon>
        <taxon>Fungi</taxon>
        <taxon>Dikarya</taxon>
        <taxon>Basidiomycota</taxon>
        <taxon>Agaricomycotina</taxon>
        <taxon>Agaricomycetes</taxon>
        <taxon>Agaricomycetidae</taxon>
        <taxon>Agaricales</taxon>
        <taxon>Agaricineae</taxon>
        <taxon>Psathyrellaceae</taxon>
        <taxon>Coprinopsis</taxon>
    </lineage>
</organism>
<dbReference type="InterPro" id="IPR032675">
    <property type="entry name" value="LRR_dom_sf"/>
</dbReference>
<accession>A8P6L2</accession>
<comment type="caution">
    <text evidence="1">The sequence shown here is derived from an EMBL/GenBank/DDBJ whole genome shotgun (WGS) entry which is preliminary data.</text>
</comment>
<evidence type="ECO:0000313" key="1">
    <source>
        <dbReference type="EMBL" id="EAU82609.1"/>
    </source>
</evidence>
<dbReference type="SUPFAM" id="SSF52047">
    <property type="entry name" value="RNI-like"/>
    <property type="match status" value="1"/>
</dbReference>
<dbReference type="Gene3D" id="3.80.10.10">
    <property type="entry name" value="Ribonuclease Inhibitor"/>
    <property type="match status" value="1"/>
</dbReference>
<dbReference type="AlphaFoldDB" id="A8P6L2"/>
<protein>
    <submittedName>
        <fullName evidence="1">Uncharacterized protein</fullName>
    </submittedName>
</protein>
<dbReference type="GeneID" id="6015783"/>
<gene>
    <name evidence="1" type="ORF">CC1G_07891</name>
</gene>
<dbReference type="InParanoid" id="A8P6L2"/>
<evidence type="ECO:0000313" key="2">
    <source>
        <dbReference type="Proteomes" id="UP000001861"/>
    </source>
</evidence>